<evidence type="ECO:0000256" key="1">
    <source>
        <dbReference type="SAM" id="MobiDB-lite"/>
    </source>
</evidence>
<protein>
    <submittedName>
        <fullName evidence="2">Uncharacterized protein</fullName>
    </submittedName>
</protein>
<feature type="compositionally biased region" description="Polar residues" evidence="1">
    <location>
        <begin position="57"/>
        <end position="74"/>
    </location>
</feature>
<name>A0ABD1YZU7_9MARC</name>
<accession>A0ABD1YZU7</accession>
<comment type="caution">
    <text evidence="2">The sequence shown here is derived from an EMBL/GenBank/DDBJ whole genome shotgun (WGS) entry which is preliminary data.</text>
</comment>
<dbReference type="EMBL" id="JBHFFA010000003">
    <property type="protein sequence ID" value="KAL2636111.1"/>
    <property type="molecule type" value="Genomic_DNA"/>
</dbReference>
<feature type="region of interest" description="Disordered" evidence="1">
    <location>
        <begin position="147"/>
        <end position="169"/>
    </location>
</feature>
<keyword evidence="3" id="KW-1185">Reference proteome</keyword>
<feature type="region of interest" description="Disordered" evidence="1">
    <location>
        <begin position="51"/>
        <end position="75"/>
    </location>
</feature>
<organism evidence="2 3">
    <name type="scientific">Riccia fluitans</name>
    <dbReference type="NCBI Taxonomy" id="41844"/>
    <lineage>
        <taxon>Eukaryota</taxon>
        <taxon>Viridiplantae</taxon>
        <taxon>Streptophyta</taxon>
        <taxon>Embryophyta</taxon>
        <taxon>Marchantiophyta</taxon>
        <taxon>Marchantiopsida</taxon>
        <taxon>Marchantiidae</taxon>
        <taxon>Marchantiales</taxon>
        <taxon>Ricciaceae</taxon>
        <taxon>Riccia</taxon>
    </lineage>
</organism>
<dbReference type="AlphaFoldDB" id="A0ABD1YZU7"/>
<gene>
    <name evidence="2" type="ORF">R1flu_007590</name>
</gene>
<sequence>MNENGLTKGGLDLEQNVDDGMLFVGASSAFRNAHCPAFSVLQEKQQTIKKGRKPLNDISNWPETQQGKSASTSPVAKWSKPLNYEMEILAQQIATKVANAKVVNVNMAASGLSSFMGPAEQLSKEAGVTQNGNQELEQRHLPKVLNKASSSEAMKGKAPATESPINSKPLTYASKAAAGEQGISRSLEPRARGVDAWRAARERRNNSLRVAATSEVCIRRNRDRFQRLDNGGLEENPYPELEQQVVMTEERREEIRETFQFLRQTHAQTWTLIKLKTAN</sequence>
<dbReference type="Proteomes" id="UP001605036">
    <property type="component" value="Unassembled WGS sequence"/>
</dbReference>
<proteinExistence type="predicted"/>
<evidence type="ECO:0000313" key="2">
    <source>
        <dbReference type="EMBL" id="KAL2636111.1"/>
    </source>
</evidence>
<evidence type="ECO:0000313" key="3">
    <source>
        <dbReference type="Proteomes" id="UP001605036"/>
    </source>
</evidence>
<reference evidence="2 3" key="1">
    <citation type="submission" date="2024-09" db="EMBL/GenBank/DDBJ databases">
        <title>Chromosome-scale assembly of Riccia fluitans.</title>
        <authorList>
            <person name="Paukszto L."/>
            <person name="Sawicki J."/>
            <person name="Karawczyk K."/>
            <person name="Piernik-Szablinska J."/>
            <person name="Szczecinska M."/>
            <person name="Mazdziarz M."/>
        </authorList>
    </citation>
    <scope>NUCLEOTIDE SEQUENCE [LARGE SCALE GENOMIC DNA]</scope>
    <source>
        <strain evidence="2">Rf_01</strain>
        <tissue evidence="2">Aerial parts of the thallus</tissue>
    </source>
</reference>